<dbReference type="SUPFAM" id="SSF54523">
    <property type="entry name" value="Pili subunits"/>
    <property type="match status" value="1"/>
</dbReference>
<dbReference type="Pfam" id="PF07963">
    <property type="entry name" value="N_methyl"/>
    <property type="match status" value="1"/>
</dbReference>
<gene>
    <name evidence="3" type="ORF">SAMN04488038_10928</name>
</gene>
<feature type="compositionally biased region" description="Basic and acidic residues" evidence="1">
    <location>
        <begin position="143"/>
        <end position="154"/>
    </location>
</feature>
<dbReference type="Proteomes" id="UP000199233">
    <property type="component" value="Unassembled WGS sequence"/>
</dbReference>
<name>A0A1H9HTX0_9GAMM</name>
<evidence type="ECO:0000256" key="2">
    <source>
        <dbReference type="SAM" id="Phobius"/>
    </source>
</evidence>
<dbReference type="EMBL" id="FOFS01000009">
    <property type="protein sequence ID" value="SEQ65771.1"/>
    <property type="molecule type" value="Genomic_DNA"/>
</dbReference>
<keyword evidence="2" id="KW-0812">Transmembrane</keyword>
<feature type="compositionally biased region" description="Basic and acidic residues" evidence="1">
    <location>
        <begin position="166"/>
        <end position="176"/>
    </location>
</feature>
<feature type="transmembrane region" description="Helical" evidence="2">
    <location>
        <begin position="21"/>
        <end position="43"/>
    </location>
</feature>
<accession>A0A1H9HTX0</accession>
<evidence type="ECO:0000256" key="1">
    <source>
        <dbReference type="SAM" id="MobiDB-lite"/>
    </source>
</evidence>
<keyword evidence="2" id="KW-1133">Transmembrane helix</keyword>
<evidence type="ECO:0000313" key="4">
    <source>
        <dbReference type="Proteomes" id="UP000199233"/>
    </source>
</evidence>
<proteinExistence type="predicted"/>
<dbReference type="OrthoDB" id="5730913at2"/>
<sequence length="225" mass="24201">MRVLPARARFVVPAAARASRGFTLIEILVVMVIIGVLVSFATLSISSRALADKLESEAHLLAQLLALASEDAELQGVELGFVHTEHGYAFLTVGPGGGWIPIDSGALRPRRLQSPITLQMRVNEQKVPPVSEASLKTAAQRDQQAEKQKAKGEATAEAQEAATRNKGKDQDKDKQQPLKPQVLLLSSGESTAMSLDIGAPGVPSAFRLDLDELGHVQQQTLDVRR</sequence>
<feature type="region of interest" description="Disordered" evidence="1">
    <location>
        <begin position="123"/>
        <end position="185"/>
    </location>
</feature>
<protein>
    <submittedName>
        <fullName evidence="3">Type II secretion system protein H</fullName>
    </submittedName>
</protein>
<dbReference type="RefSeq" id="WP_093286345.1">
    <property type="nucleotide sequence ID" value="NZ_FOFS01000009.1"/>
</dbReference>
<dbReference type="STRING" id="489703.SAMN04488038_10928"/>
<evidence type="ECO:0000313" key="3">
    <source>
        <dbReference type="EMBL" id="SEQ65771.1"/>
    </source>
</evidence>
<dbReference type="AlphaFoldDB" id="A0A1H9HTX0"/>
<dbReference type="Gene3D" id="3.55.40.10">
    <property type="entry name" value="minor pseudopilin epsh domain"/>
    <property type="match status" value="1"/>
</dbReference>
<dbReference type="NCBIfam" id="TIGR02532">
    <property type="entry name" value="IV_pilin_GFxxxE"/>
    <property type="match status" value="1"/>
</dbReference>
<keyword evidence="2" id="KW-0472">Membrane</keyword>
<organism evidence="3 4">
    <name type="scientific">Solimonas aquatica</name>
    <dbReference type="NCBI Taxonomy" id="489703"/>
    <lineage>
        <taxon>Bacteria</taxon>
        <taxon>Pseudomonadati</taxon>
        <taxon>Pseudomonadota</taxon>
        <taxon>Gammaproteobacteria</taxon>
        <taxon>Nevskiales</taxon>
        <taxon>Nevskiaceae</taxon>
        <taxon>Solimonas</taxon>
    </lineage>
</organism>
<dbReference type="PROSITE" id="PS00409">
    <property type="entry name" value="PROKAR_NTER_METHYL"/>
    <property type="match status" value="1"/>
</dbReference>
<keyword evidence="4" id="KW-1185">Reference proteome</keyword>
<reference evidence="3 4" key="1">
    <citation type="submission" date="2016-10" db="EMBL/GenBank/DDBJ databases">
        <authorList>
            <person name="de Groot N.N."/>
        </authorList>
    </citation>
    <scope>NUCLEOTIDE SEQUENCE [LARGE SCALE GENOMIC DNA]</scope>
    <source>
        <strain evidence="3 4">DSM 25927</strain>
    </source>
</reference>
<dbReference type="InterPro" id="IPR045584">
    <property type="entry name" value="Pilin-like"/>
</dbReference>
<dbReference type="InterPro" id="IPR012902">
    <property type="entry name" value="N_methyl_site"/>
</dbReference>